<evidence type="ECO:0000259" key="6">
    <source>
        <dbReference type="PROSITE" id="PS50856"/>
    </source>
</evidence>
<dbReference type="PANTHER" id="PTHR13802:SF52">
    <property type="entry name" value="MUCIN-4"/>
    <property type="match status" value="1"/>
</dbReference>
<evidence type="ECO:0000256" key="4">
    <source>
        <dbReference type="ARBA" id="ARBA00023136"/>
    </source>
</evidence>
<dbReference type="PANTHER" id="PTHR13802">
    <property type="entry name" value="MUCIN 4-RELATED"/>
    <property type="match status" value="1"/>
</dbReference>
<dbReference type="InterPro" id="IPR051495">
    <property type="entry name" value="Epithelial_Barrier/Signaling"/>
</dbReference>
<accession>A0A914H2I2</accession>
<dbReference type="WBParaSite" id="Gr19_v10_g1354.t1">
    <property type="protein sequence ID" value="Gr19_v10_g1354.t1"/>
    <property type="gene ID" value="Gr19_v10_g1354"/>
</dbReference>
<evidence type="ECO:0000313" key="7">
    <source>
        <dbReference type="Proteomes" id="UP000887572"/>
    </source>
</evidence>
<keyword evidence="7" id="KW-1185">Reference proteome</keyword>
<feature type="signal peptide" evidence="5">
    <location>
        <begin position="1"/>
        <end position="17"/>
    </location>
</feature>
<keyword evidence="3" id="KW-1133">Transmembrane helix</keyword>
<proteinExistence type="predicted"/>
<organism evidence="7 8">
    <name type="scientific">Globodera rostochiensis</name>
    <name type="common">Golden nematode worm</name>
    <name type="synonym">Heterodera rostochiensis</name>
    <dbReference type="NCBI Taxonomy" id="31243"/>
    <lineage>
        <taxon>Eukaryota</taxon>
        <taxon>Metazoa</taxon>
        <taxon>Ecdysozoa</taxon>
        <taxon>Nematoda</taxon>
        <taxon>Chromadorea</taxon>
        <taxon>Rhabditida</taxon>
        <taxon>Tylenchina</taxon>
        <taxon>Tylenchomorpha</taxon>
        <taxon>Tylenchoidea</taxon>
        <taxon>Heteroderidae</taxon>
        <taxon>Heteroderinae</taxon>
        <taxon>Globodera</taxon>
    </lineage>
</organism>
<protein>
    <submittedName>
        <fullName evidence="8">AMOP domain-containing protein</fullName>
    </submittedName>
</protein>
<evidence type="ECO:0000256" key="2">
    <source>
        <dbReference type="ARBA" id="ARBA00022692"/>
    </source>
</evidence>
<feature type="chain" id="PRO_5037087839" evidence="5">
    <location>
        <begin position="18"/>
        <end position="192"/>
    </location>
</feature>
<dbReference type="Proteomes" id="UP000887572">
    <property type="component" value="Unplaced"/>
</dbReference>
<evidence type="ECO:0000256" key="5">
    <source>
        <dbReference type="SAM" id="SignalP"/>
    </source>
</evidence>
<dbReference type="Pfam" id="PF03782">
    <property type="entry name" value="AMOP"/>
    <property type="match status" value="1"/>
</dbReference>
<dbReference type="SMART" id="SM00723">
    <property type="entry name" value="AMOP"/>
    <property type="match status" value="1"/>
</dbReference>
<name>A0A914H2I2_GLORO</name>
<keyword evidence="2" id="KW-0812">Transmembrane</keyword>
<feature type="domain" description="AMOP" evidence="6">
    <location>
        <begin position="41"/>
        <end position="175"/>
    </location>
</feature>
<evidence type="ECO:0000256" key="3">
    <source>
        <dbReference type="ARBA" id="ARBA00022989"/>
    </source>
</evidence>
<keyword evidence="4" id="KW-0472">Membrane</keyword>
<dbReference type="InterPro" id="IPR005533">
    <property type="entry name" value="AMOP_dom"/>
</dbReference>
<evidence type="ECO:0000313" key="8">
    <source>
        <dbReference type="WBParaSite" id="Gr19_v10_g1354.t1"/>
    </source>
</evidence>
<reference evidence="8" key="1">
    <citation type="submission" date="2022-11" db="UniProtKB">
        <authorList>
            <consortium name="WormBaseParasite"/>
        </authorList>
    </citation>
    <scope>IDENTIFICATION</scope>
</reference>
<evidence type="ECO:0000256" key="1">
    <source>
        <dbReference type="ARBA" id="ARBA00004370"/>
    </source>
</evidence>
<dbReference type="AlphaFoldDB" id="A0A914H2I2"/>
<keyword evidence="5" id="KW-0732">Signal</keyword>
<sequence length="192" mass="21730">MSAQTVITLLLLFFCSANEFSLLPKAENFVSTNVIRTIYNTPEQRAAKCREWYENDQGVDHLNLPPCPLTEQLAMADKDFAEDKSPPHLHHPGADRCYRSAGFWWTVWRWARTWNDPGGQQCCYKSNELVIVGSGAGSADRGAFLWNHWWHDVLPSYYCCMDGDAAVCDLYHKRRPTDTGHGYGPTNGKVTG</sequence>
<comment type="subcellular location">
    <subcellularLocation>
        <location evidence="1">Membrane</location>
    </subcellularLocation>
</comment>
<dbReference type="PROSITE" id="PS50856">
    <property type="entry name" value="AMOP"/>
    <property type="match status" value="1"/>
</dbReference>
<dbReference type="GO" id="GO:0016020">
    <property type="term" value="C:membrane"/>
    <property type="evidence" value="ECO:0007669"/>
    <property type="project" value="UniProtKB-SubCell"/>
</dbReference>